<feature type="domain" description="ABC3 transporter permease C-terminal" evidence="8">
    <location>
        <begin position="304"/>
        <end position="417"/>
    </location>
</feature>
<keyword evidence="11" id="KW-1185">Reference proteome</keyword>
<dbReference type="InterPro" id="IPR025857">
    <property type="entry name" value="MacB_PCD"/>
</dbReference>
<feature type="domain" description="MacB-like periplasmic core" evidence="9">
    <location>
        <begin position="21"/>
        <end position="260"/>
    </location>
</feature>
<sequence>MQVRDIYFLALRSISANRLRTILTVAIIAFGIWALVGILTAIDVMQNKIYDSFANMGANGFTIRNRELNIRIGGRGNATRGTSQKLKVRNSNKNKVISFDEAMAFKERYSFPATVGVSFRAGGGMTVYKDEKKTNPTVQVVGGDENYLQLSNYDLLMGRNFNKADIESGRNVAILGNDVVKKLFPDKPEYALNTNVRVGNVRYRVIGILKTKGSSNLFSADNVVVTTVTSTRRVFNRPNASYMINVNVNDISKIDAAIGEATGDFRIIRKMNSFEENNFYMSRSDSVAEMLFNSLATVTMAAGVIGFITLFGSAIGLMNIMLVSVAERTREIGVSKALGATSSTIKKQFIVESIMISVLGGICGVILGMLTGNTVSLLMGTTFLVPWLWISGGILLCATVGLISGIYPAMKAAKLDPIVALRYE</sequence>
<evidence type="ECO:0000256" key="2">
    <source>
        <dbReference type="ARBA" id="ARBA00022475"/>
    </source>
</evidence>
<dbReference type="InterPro" id="IPR003838">
    <property type="entry name" value="ABC3_permease_C"/>
</dbReference>
<keyword evidence="2" id="KW-1003">Cell membrane</keyword>
<dbReference type="PANTHER" id="PTHR30572:SF4">
    <property type="entry name" value="ABC TRANSPORTER PERMEASE YTRF"/>
    <property type="match status" value="1"/>
</dbReference>
<evidence type="ECO:0000256" key="4">
    <source>
        <dbReference type="ARBA" id="ARBA00022989"/>
    </source>
</evidence>
<evidence type="ECO:0000256" key="5">
    <source>
        <dbReference type="ARBA" id="ARBA00023136"/>
    </source>
</evidence>
<evidence type="ECO:0000256" key="1">
    <source>
        <dbReference type="ARBA" id="ARBA00004651"/>
    </source>
</evidence>
<dbReference type="PANTHER" id="PTHR30572">
    <property type="entry name" value="MEMBRANE COMPONENT OF TRANSPORTER-RELATED"/>
    <property type="match status" value="1"/>
</dbReference>
<gene>
    <name evidence="10" type="ORF">SAMN04488055_3370</name>
</gene>
<feature type="transmembrane region" description="Helical" evidence="7">
    <location>
        <begin position="349"/>
        <end position="372"/>
    </location>
</feature>
<name>A0A1N6HGH6_9BACT</name>
<feature type="transmembrane region" description="Helical" evidence="7">
    <location>
        <begin position="300"/>
        <end position="326"/>
    </location>
</feature>
<dbReference type="EMBL" id="FSRA01000001">
    <property type="protein sequence ID" value="SIO18964.1"/>
    <property type="molecule type" value="Genomic_DNA"/>
</dbReference>
<keyword evidence="4 7" id="KW-1133">Transmembrane helix</keyword>
<keyword evidence="3 7" id="KW-0812">Transmembrane</keyword>
<dbReference type="GO" id="GO:0022857">
    <property type="term" value="F:transmembrane transporter activity"/>
    <property type="evidence" value="ECO:0007669"/>
    <property type="project" value="TreeGrafter"/>
</dbReference>
<evidence type="ECO:0000256" key="6">
    <source>
        <dbReference type="ARBA" id="ARBA00038076"/>
    </source>
</evidence>
<evidence type="ECO:0000256" key="7">
    <source>
        <dbReference type="SAM" id="Phobius"/>
    </source>
</evidence>
<dbReference type="Pfam" id="PF02687">
    <property type="entry name" value="FtsX"/>
    <property type="match status" value="1"/>
</dbReference>
<evidence type="ECO:0000313" key="11">
    <source>
        <dbReference type="Proteomes" id="UP000185003"/>
    </source>
</evidence>
<dbReference type="InterPro" id="IPR050250">
    <property type="entry name" value="Macrolide_Exporter_MacB"/>
</dbReference>
<dbReference type="STRING" id="536979.SAMN04488055_3370"/>
<protein>
    <submittedName>
        <fullName evidence="10">Putative ABC transport system permease protein</fullName>
    </submittedName>
</protein>
<dbReference type="AlphaFoldDB" id="A0A1N6HGH6"/>
<dbReference type="OrthoDB" id="9770036at2"/>
<reference evidence="10 11" key="1">
    <citation type="submission" date="2016-11" db="EMBL/GenBank/DDBJ databases">
        <authorList>
            <person name="Jaros S."/>
            <person name="Januszkiewicz K."/>
            <person name="Wedrychowicz H."/>
        </authorList>
    </citation>
    <scope>NUCLEOTIDE SEQUENCE [LARGE SCALE GENOMIC DNA]</scope>
    <source>
        <strain evidence="10 11">DSM 24787</strain>
    </source>
</reference>
<keyword evidence="5 7" id="KW-0472">Membrane</keyword>
<comment type="subcellular location">
    <subcellularLocation>
        <location evidence="1">Cell membrane</location>
        <topology evidence="1">Multi-pass membrane protein</topology>
    </subcellularLocation>
</comment>
<dbReference type="GO" id="GO:0005886">
    <property type="term" value="C:plasma membrane"/>
    <property type="evidence" value="ECO:0007669"/>
    <property type="project" value="UniProtKB-SubCell"/>
</dbReference>
<dbReference type="Proteomes" id="UP000185003">
    <property type="component" value="Unassembled WGS sequence"/>
</dbReference>
<evidence type="ECO:0000259" key="9">
    <source>
        <dbReference type="Pfam" id="PF12704"/>
    </source>
</evidence>
<comment type="similarity">
    <text evidence="6">Belongs to the ABC-4 integral membrane protein family.</text>
</comment>
<evidence type="ECO:0000256" key="3">
    <source>
        <dbReference type="ARBA" id="ARBA00022692"/>
    </source>
</evidence>
<dbReference type="RefSeq" id="WP_074240330.1">
    <property type="nucleotide sequence ID" value="NZ_FSRA01000001.1"/>
</dbReference>
<evidence type="ECO:0000259" key="8">
    <source>
        <dbReference type="Pfam" id="PF02687"/>
    </source>
</evidence>
<proteinExistence type="inferred from homology"/>
<dbReference type="Pfam" id="PF12704">
    <property type="entry name" value="MacB_PCD"/>
    <property type="match status" value="1"/>
</dbReference>
<organism evidence="10 11">
    <name type="scientific">Chitinophaga niabensis</name>
    <dbReference type="NCBI Taxonomy" id="536979"/>
    <lineage>
        <taxon>Bacteria</taxon>
        <taxon>Pseudomonadati</taxon>
        <taxon>Bacteroidota</taxon>
        <taxon>Chitinophagia</taxon>
        <taxon>Chitinophagales</taxon>
        <taxon>Chitinophagaceae</taxon>
        <taxon>Chitinophaga</taxon>
    </lineage>
</organism>
<feature type="transmembrane region" description="Helical" evidence="7">
    <location>
        <begin position="384"/>
        <end position="407"/>
    </location>
</feature>
<feature type="transmembrane region" description="Helical" evidence="7">
    <location>
        <begin position="21"/>
        <end position="42"/>
    </location>
</feature>
<evidence type="ECO:0000313" key="10">
    <source>
        <dbReference type="EMBL" id="SIO18964.1"/>
    </source>
</evidence>
<accession>A0A1N6HGH6</accession>